<accession>A0ABD3X075</accession>
<protein>
    <submittedName>
        <fullName evidence="1">Uncharacterized protein</fullName>
    </submittedName>
</protein>
<keyword evidence="2" id="KW-1185">Reference proteome</keyword>
<sequence>MTKTRTGDNVKNIRYINPEMYLNRTNPVRDPLAIYKRHDDLRTADFRKCENSFSIPISAKNPKLLRKKVVDITKLGGNMTKDREANITDRKK</sequence>
<evidence type="ECO:0000313" key="2">
    <source>
        <dbReference type="Proteomes" id="UP001634394"/>
    </source>
</evidence>
<dbReference type="EMBL" id="JBJQND010000004">
    <property type="protein sequence ID" value="KAL3878913.1"/>
    <property type="molecule type" value="Genomic_DNA"/>
</dbReference>
<proteinExistence type="predicted"/>
<dbReference type="Proteomes" id="UP001634394">
    <property type="component" value="Unassembled WGS sequence"/>
</dbReference>
<evidence type="ECO:0000313" key="1">
    <source>
        <dbReference type="EMBL" id="KAL3878913.1"/>
    </source>
</evidence>
<gene>
    <name evidence="1" type="ORF">ACJMK2_031239</name>
</gene>
<organism evidence="1 2">
    <name type="scientific">Sinanodonta woodiana</name>
    <name type="common">Chinese pond mussel</name>
    <name type="synonym">Anodonta woodiana</name>
    <dbReference type="NCBI Taxonomy" id="1069815"/>
    <lineage>
        <taxon>Eukaryota</taxon>
        <taxon>Metazoa</taxon>
        <taxon>Spiralia</taxon>
        <taxon>Lophotrochozoa</taxon>
        <taxon>Mollusca</taxon>
        <taxon>Bivalvia</taxon>
        <taxon>Autobranchia</taxon>
        <taxon>Heteroconchia</taxon>
        <taxon>Palaeoheterodonta</taxon>
        <taxon>Unionida</taxon>
        <taxon>Unionoidea</taxon>
        <taxon>Unionidae</taxon>
        <taxon>Unioninae</taxon>
        <taxon>Sinanodonta</taxon>
    </lineage>
</organism>
<dbReference type="AlphaFoldDB" id="A0ABD3X075"/>
<comment type="caution">
    <text evidence="1">The sequence shown here is derived from an EMBL/GenBank/DDBJ whole genome shotgun (WGS) entry which is preliminary data.</text>
</comment>
<reference evidence="1 2" key="1">
    <citation type="submission" date="2024-11" db="EMBL/GenBank/DDBJ databases">
        <title>Chromosome-level genome assembly of the freshwater bivalve Anodonta woodiana.</title>
        <authorList>
            <person name="Chen X."/>
        </authorList>
    </citation>
    <scope>NUCLEOTIDE SEQUENCE [LARGE SCALE GENOMIC DNA]</scope>
    <source>
        <strain evidence="1">MN2024</strain>
        <tissue evidence="1">Gills</tissue>
    </source>
</reference>
<name>A0ABD3X075_SINWO</name>